<evidence type="ECO:0000313" key="3">
    <source>
        <dbReference type="Proteomes" id="UP001202827"/>
    </source>
</evidence>
<name>A0ABT0INC5_9HYPH</name>
<gene>
    <name evidence="2" type="ORF">M0654_05210</name>
</gene>
<organism evidence="2 3">
    <name type="scientific">Neorhizobium turbinariae</name>
    <dbReference type="NCBI Taxonomy" id="2937795"/>
    <lineage>
        <taxon>Bacteria</taxon>
        <taxon>Pseudomonadati</taxon>
        <taxon>Pseudomonadota</taxon>
        <taxon>Alphaproteobacteria</taxon>
        <taxon>Hyphomicrobiales</taxon>
        <taxon>Rhizobiaceae</taxon>
        <taxon>Rhizobium/Agrobacterium group</taxon>
        <taxon>Neorhizobium</taxon>
    </lineage>
</organism>
<reference evidence="2 3" key="1">
    <citation type="submission" date="2022-04" db="EMBL/GenBank/DDBJ databases">
        <title>Rhizobium coralii sp. nov., isolated from coral Turbinaria peltata.</title>
        <authorList>
            <person name="Sun H."/>
        </authorList>
    </citation>
    <scope>NUCLEOTIDE SEQUENCE [LARGE SCALE GENOMIC DNA]</scope>
    <source>
        <strain evidence="2 3">NTR19</strain>
    </source>
</reference>
<keyword evidence="3" id="KW-1185">Reference proteome</keyword>
<keyword evidence="1" id="KW-0732">Signal</keyword>
<accession>A0ABT0INC5</accession>
<dbReference type="RefSeq" id="WP_199925310.1">
    <property type="nucleotide sequence ID" value="NZ_JALPRY010000007.1"/>
</dbReference>
<protein>
    <submittedName>
        <fullName evidence="2">Uncharacterized protein</fullName>
    </submittedName>
</protein>
<sequence>MKSAIFSILVLMVGMTATLAFLNDPAKVASAKVYVPEVVSETTSG</sequence>
<evidence type="ECO:0000256" key="1">
    <source>
        <dbReference type="SAM" id="SignalP"/>
    </source>
</evidence>
<feature type="chain" id="PRO_5046152630" evidence="1">
    <location>
        <begin position="23"/>
        <end position="45"/>
    </location>
</feature>
<proteinExistence type="predicted"/>
<evidence type="ECO:0000313" key="2">
    <source>
        <dbReference type="EMBL" id="MCK8779380.1"/>
    </source>
</evidence>
<dbReference type="EMBL" id="JALPRY010000007">
    <property type="protein sequence ID" value="MCK8779380.1"/>
    <property type="molecule type" value="Genomic_DNA"/>
</dbReference>
<feature type="signal peptide" evidence="1">
    <location>
        <begin position="1"/>
        <end position="22"/>
    </location>
</feature>
<comment type="caution">
    <text evidence="2">The sequence shown here is derived from an EMBL/GenBank/DDBJ whole genome shotgun (WGS) entry which is preliminary data.</text>
</comment>
<dbReference type="Proteomes" id="UP001202827">
    <property type="component" value="Unassembled WGS sequence"/>
</dbReference>